<dbReference type="PANTHER" id="PTHR37423:SF2">
    <property type="entry name" value="MEMBRANE-BOUND LYTIC MUREIN TRANSGLYCOSYLASE C"/>
    <property type="match status" value="1"/>
</dbReference>
<reference evidence="3 4" key="1">
    <citation type="submission" date="2024-03" db="EMBL/GenBank/DDBJ databases">
        <title>Bacilli Hybrid Assemblies.</title>
        <authorList>
            <person name="Kovac J."/>
        </authorList>
    </citation>
    <scope>NUCLEOTIDE SEQUENCE [LARGE SCALE GENOMIC DNA]</scope>
    <source>
        <strain evidence="3 4">FSL R7-0666</strain>
    </source>
</reference>
<dbReference type="InterPro" id="IPR000189">
    <property type="entry name" value="Transglyc_AS"/>
</dbReference>
<dbReference type="EC" id="4.2.2.n1" evidence="3"/>
<evidence type="ECO:0000256" key="1">
    <source>
        <dbReference type="ARBA" id="ARBA00007734"/>
    </source>
</evidence>
<dbReference type="Pfam" id="PF01464">
    <property type="entry name" value="SLT"/>
    <property type="match status" value="1"/>
</dbReference>
<comment type="similarity">
    <text evidence="1">Belongs to the transglycosylase Slt family.</text>
</comment>
<sequence length="222" mass="24375">MDYSLLHNQLVNMRNQTQLSWANQRFGDSSNGASELFSDVLQNQLNQQPMLEPSPTGISDLFLSQTAKERFELLQQQVTQTKAPVASAVSSNASEQSFPYKDLIDKAAARYSLDPKLLYAVIKQESNFNPNAKSHAGASGLMQLMPATARGLGVQNVFDPEQNINGGAKYLKSMLTKYNGSIEKALAAYNAGPGNVDKYNGIPPFKETMAYVPKVMNTFQTV</sequence>
<proteinExistence type="inferred from homology"/>
<evidence type="ECO:0000259" key="2">
    <source>
        <dbReference type="Pfam" id="PF01464"/>
    </source>
</evidence>
<dbReference type="EMBL" id="JBCITK010000001">
    <property type="protein sequence ID" value="MEN0644167.1"/>
    <property type="molecule type" value="Genomic_DNA"/>
</dbReference>
<dbReference type="InterPro" id="IPR008258">
    <property type="entry name" value="Transglycosylase_SLT_dom_1"/>
</dbReference>
<evidence type="ECO:0000313" key="3">
    <source>
        <dbReference type="EMBL" id="MEN0644167.1"/>
    </source>
</evidence>
<evidence type="ECO:0000313" key="4">
    <source>
        <dbReference type="Proteomes" id="UP001418796"/>
    </source>
</evidence>
<name>A0ABU9VJU7_9BACI</name>
<dbReference type="Gene3D" id="1.10.530.10">
    <property type="match status" value="1"/>
</dbReference>
<dbReference type="Proteomes" id="UP001418796">
    <property type="component" value="Unassembled WGS sequence"/>
</dbReference>
<dbReference type="InterPro" id="IPR023346">
    <property type="entry name" value="Lysozyme-like_dom_sf"/>
</dbReference>
<dbReference type="SUPFAM" id="SSF53955">
    <property type="entry name" value="Lysozyme-like"/>
    <property type="match status" value="1"/>
</dbReference>
<dbReference type="GO" id="GO:0016829">
    <property type="term" value="F:lyase activity"/>
    <property type="evidence" value="ECO:0007669"/>
    <property type="project" value="UniProtKB-KW"/>
</dbReference>
<accession>A0ABU9VJU7</accession>
<organism evidence="3 4">
    <name type="scientific">Alkalicoccobacillus gibsonii</name>
    <dbReference type="NCBI Taxonomy" id="79881"/>
    <lineage>
        <taxon>Bacteria</taxon>
        <taxon>Bacillati</taxon>
        <taxon>Bacillota</taxon>
        <taxon>Bacilli</taxon>
        <taxon>Bacillales</taxon>
        <taxon>Bacillaceae</taxon>
        <taxon>Alkalicoccobacillus</taxon>
    </lineage>
</organism>
<dbReference type="CDD" id="cd00254">
    <property type="entry name" value="LT-like"/>
    <property type="match status" value="1"/>
</dbReference>
<protein>
    <submittedName>
        <fullName evidence="3">Lytic transglycosylase domain-containing protein</fullName>
        <ecNumber evidence="3">4.2.2.n1</ecNumber>
    </submittedName>
</protein>
<dbReference type="RefSeq" id="WP_343130932.1">
    <property type="nucleotide sequence ID" value="NZ_JBCITK010000001.1"/>
</dbReference>
<feature type="domain" description="Transglycosylase SLT" evidence="2">
    <location>
        <begin position="103"/>
        <end position="207"/>
    </location>
</feature>
<keyword evidence="4" id="KW-1185">Reference proteome</keyword>
<keyword evidence="3" id="KW-0456">Lyase</keyword>
<gene>
    <name evidence="3" type="ORF">MKY91_13530</name>
</gene>
<comment type="caution">
    <text evidence="3">The sequence shown here is derived from an EMBL/GenBank/DDBJ whole genome shotgun (WGS) entry which is preliminary data.</text>
</comment>
<dbReference type="PROSITE" id="PS00922">
    <property type="entry name" value="TRANSGLYCOSYLASE"/>
    <property type="match status" value="1"/>
</dbReference>
<dbReference type="PANTHER" id="PTHR37423">
    <property type="entry name" value="SOLUBLE LYTIC MUREIN TRANSGLYCOSYLASE-RELATED"/>
    <property type="match status" value="1"/>
</dbReference>